<proteinExistence type="predicted"/>
<dbReference type="EMBL" id="KZ613516">
    <property type="protein sequence ID" value="PMD15114.1"/>
    <property type="molecule type" value="Genomic_DNA"/>
</dbReference>
<keyword evidence="1" id="KW-0812">Transmembrane</keyword>
<name>A0A2J6PM65_9HELO</name>
<feature type="transmembrane region" description="Helical" evidence="1">
    <location>
        <begin position="108"/>
        <end position="128"/>
    </location>
</feature>
<keyword evidence="3" id="KW-1185">Reference proteome</keyword>
<keyword evidence="1" id="KW-0472">Membrane</keyword>
<gene>
    <name evidence="2" type="ORF">NA56DRAFT_710340</name>
</gene>
<organism evidence="2 3">
    <name type="scientific">Hyaloscypha hepaticicola</name>
    <dbReference type="NCBI Taxonomy" id="2082293"/>
    <lineage>
        <taxon>Eukaryota</taxon>
        <taxon>Fungi</taxon>
        <taxon>Dikarya</taxon>
        <taxon>Ascomycota</taxon>
        <taxon>Pezizomycotina</taxon>
        <taxon>Leotiomycetes</taxon>
        <taxon>Helotiales</taxon>
        <taxon>Hyaloscyphaceae</taxon>
        <taxon>Hyaloscypha</taxon>
    </lineage>
</organism>
<dbReference type="Proteomes" id="UP000235672">
    <property type="component" value="Unassembled WGS sequence"/>
</dbReference>
<reference evidence="2 3" key="1">
    <citation type="submission" date="2016-05" db="EMBL/GenBank/DDBJ databases">
        <title>A degradative enzymes factory behind the ericoid mycorrhizal symbiosis.</title>
        <authorList>
            <consortium name="DOE Joint Genome Institute"/>
            <person name="Martino E."/>
            <person name="Morin E."/>
            <person name="Grelet G."/>
            <person name="Kuo A."/>
            <person name="Kohler A."/>
            <person name="Daghino S."/>
            <person name="Barry K."/>
            <person name="Choi C."/>
            <person name="Cichocki N."/>
            <person name="Clum A."/>
            <person name="Copeland A."/>
            <person name="Hainaut M."/>
            <person name="Haridas S."/>
            <person name="Labutti K."/>
            <person name="Lindquist E."/>
            <person name="Lipzen A."/>
            <person name="Khouja H.-R."/>
            <person name="Murat C."/>
            <person name="Ohm R."/>
            <person name="Olson A."/>
            <person name="Spatafora J."/>
            <person name="Veneault-Fourrey C."/>
            <person name="Henrissat B."/>
            <person name="Grigoriev I."/>
            <person name="Martin F."/>
            <person name="Perotto S."/>
        </authorList>
    </citation>
    <scope>NUCLEOTIDE SEQUENCE [LARGE SCALE GENOMIC DNA]</scope>
    <source>
        <strain evidence="2 3">UAMH 7357</strain>
    </source>
</reference>
<dbReference type="AlphaFoldDB" id="A0A2J6PM65"/>
<accession>A0A2J6PM65</accession>
<protein>
    <submittedName>
        <fullName evidence="2">Uncharacterized protein</fullName>
    </submittedName>
</protein>
<sequence>MINTVLQKMEKLDKLNTSIWRRVKYQAWHEKCRKSTLEHAFCCKSLESSSEVMFVNTASKLEIEIMNVGFCFWRRSEHVKRRRRCQQLGHMLAIARIRRRKAGSFMQIPVFAVFVSEVCMTAFGLLLLPMGRSE</sequence>
<evidence type="ECO:0000256" key="1">
    <source>
        <dbReference type="SAM" id="Phobius"/>
    </source>
</evidence>
<evidence type="ECO:0000313" key="3">
    <source>
        <dbReference type="Proteomes" id="UP000235672"/>
    </source>
</evidence>
<keyword evidence="1" id="KW-1133">Transmembrane helix</keyword>
<evidence type="ECO:0000313" key="2">
    <source>
        <dbReference type="EMBL" id="PMD15114.1"/>
    </source>
</evidence>